<protein>
    <submittedName>
        <fullName evidence="3">Uncharacterized protein LOC109129447</fullName>
    </submittedName>
</protein>
<reference evidence="2" key="1">
    <citation type="journal article" date="2014" name="Nat. Commun.">
        <title>The emerging biofuel crop Camelina sativa retains a highly undifferentiated hexaploid genome structure.</title>
        <authorList>
            <person name="Kagale S."/>
            <person name="Koh C."/>
            <person name="Nixon J."/>
            <person name="Bollina V."/>
            <person name="Clarke W.E."/>
            <person name="Tuteja R."/>
            <person name="Spillane C."/>
            <person name="Robinson S.J."/>
            <person name="Links M.G."/>
            <person name="Clarke C."/>
            <person name="Higgins E.E."/>
            <person name="Huebert T."/>
            <person name="Sharpe A.G."/>
            <person name="Parkin I.A."/>
        </authorList>
    </citation>
    <scope>NUCLEOTIDE SEQUENCE [LARGE SCALE GENOMIC DNA]</scope>
    <source>
        <strain evidence="2">cv. DH55</strain>
    </source>
</reference>
<dbReference type="Proteomes" id="UP000694864">
    <property type="component" value="Chromosome 16"/>
</dbReference>
<dbReference type="PANTHER" id="PTHR11439:SF462">
    <property type="match status" value="1"/>
</dbReference>
<dbReference type="SUPFAM" id="SSF56672">
    <property type="entry name" value="DNA/RNA polymerases"/>
    <property type="match status" value="1"/>
</dbReference>
<evidence type="ECO:0000259" key="1">
    <source>
        <dbReference type="Pfam" id="PF07727"/>
    </source>
</evidence>
<keyword evidence="2" id="KW-1185">Reference proteome</keyword>
<dbReference type="CDD" id="cd09272">
    <property type="entry name" value="RNase_HI_RT_Ty1"/>
    <property type="match status" value="1"/>
</dbReference>
<dbReference type="RefSeq" id="XP_019093242.1">
    <property type="nucleotide sequence ID" value="XM_019237697.1"/>
</dbReference>
<evidence type="ECO:0000313" key="3">
    <source>
        <dbReference type="RefSeq" id="XP_019093242.1"/>
    </source>
</evidence>
<reference evidence="3" key="2">
    <citation type="submission" date="2025-08" db="UniProtKB">
        <authorList>
            <consortium name="RefSeq"/>
        </authorList>
    </citation>
    <scope>IDENTIFICATION</scope>
    <source>
        <tissue evidence="3">Leaf</tissue>
    </source>
</reference>
<organism evidence="2 3">
    <name type="scientific">Camelina sativa</name>
    <name type="common">False flax</name>
    <name type="synonym">Myagrum sativum</name>
    <dbReference type="NCBI Taxonomy" id="90675"/>
    <lineage>
        <taxon>Eukaryota</taxon>
        <taxon>Viridiplantae</taxon>
        <taxon>Streptophyta</taxon>
        <taxon>Embryophyta</taxon>
        <taxon>Tracheophyta</taxon>
        <taxon>Spermatophyta</taxon>
        <taxon>Magnoliopsida</taxon>
        <taxon>eudicotyledons</taxon>
        <taxon>Gunneridae</taxon>
        <taxon>Pentapetalae</taxon>
        <taxon>rosids</taxon>
        <taxon>malvids</taxon>
        <taxon>Brassicales</taxon>
        <taxon>Brassicaceae</taxon>
        <taxon>Camelineae</taxon>
        <taxon>Camelina</taxon>
    </lineage>
</organism>
<sequence>MDVHNAFLHGDLDEEVYMKFFPGFRTGDPNKVCRLRKSLYGLKQAPRCWFAKLVEAMKIFGFVQDYSDYSLFVLATNTARLHVLVYVDDLIITGSSIHVVNKLKHYLSSCFHMKNLGVLRYFLDLEVARSPSGIYLCQRKYALDIIAETGLLGVRPTTFPLEQYHKLAYAKGSLFPEPTRYRRLIGRLIYLGNTRPELSYAIHILSHFMASPQQAHWDAALRVVCYLKNSPGQGILLRANKPLTLTAWCDSDHAKCPSSRRSLTSYFIQLGGSPLSWKTRKQDVVSRSSTEAEYRAMADTVSEILWLRQLLPFLGIQVTAPITVYSSLSAIMLAANPVFHARTKHVGTDCHFIRDEIIRGTIATQHVSTTTQLADILTKALGQKHFEDFLDKLSVCNLHTPP</sequence>
<accession>A0ABM1R2K4</accession>
<proteinExistence type="predicted"/>
<name>A0ABM1R2K4_CAMSA</name>
<dbReference type="GeneID" id="109129447"/>
<dbReference type="PANTHER" id="PTHR11439">
    <property type="entry name" value="GAG-POL-RELATED RETROTRANSPOSON"/>
    <property type="match status" value="1"/>
</dbReference>
<dbReference type="InterPro" id="IPR013103">
    <property type="entry name" value="RVT_2"/>
</dbReference>
<feature type="domain" description="Reverse transcriptase Ty1/copia-type" evidence="1">
    <location>
        <begin position="1"/>
        <end position="162"/>
    </location>
</feature>
<dbReference type="Pfam" id="PF07727">
    <property type="entry name" value="RVT_2"/>
    <property type="match status" value="1"/>
</dbReference>
<dbReference type="InterPro" id="IPR043502">
    <property type="entry name" value="DNA/RNA_pol_sf"/>
</dbReference>
<evidence type="ECO:0000313" key="2">
    <source>
        <dbReference type="Proteomes" id="UP000694864"/>
    </source>
</evidence>
<gene>
    <name evidence="3" type="primary">LOC109129447</name>
</gene>